<organism evidence="2 3">
    <name type="scientific">Aerococcus christensenii</name>
    <dbReference type="NCBI Taxonomy" id="87541"/>
    <lineage>
        <taxon>Bacteria</taxon>
        <taxon>Bacillati</taxon>
        <taxon>Bacillota</taxon>
        <taxon>Bacilli</taxon>
        <taxon>Lactobacillales</taxon>
        <taxon>Aerococcaceae</taxon>
        <taxon>Aerococcus</taxon>
    </lineage>
</organism>
<accession>A0A133XT00</accession>
<evidence type="ECO:0000256" key="1">
    <source>
        <dbReference type="SAM" id="Coils"/>
    </source>
</evidence>
<dbReference type="InterPro" id="IPR025580">
    <property type="entry name" value="Gp46"/>
</dbReference>
<evidence type="ECO:0008006" key="4">
    <source>
        <dbReference type="Google" id="ProtNLM"/>
    </source>
</evidence>
<proteinExistence type="predicted"/>
<comment type="caution">
    <text evidence="2">The sequence shown here is derived from an EMBL/GenBank/DDBJ whole genome shotgun (WGS) entry which is preliminary data.</text>
</comment>
<gene>
    <name evidence="2" type="ORF">HMPREF3187_01566</name>
</gene>
<name>A0A133XT00_9LACT</name>
<dbReference type="Pfam" id="PF14265">
    <property type="entry name" value="DUF4355"/>
    <property type="match status" value="1"/>
</dbReference>
<sequence>MNRKFLEELGLEKEVVESVMSEYGKSIKTYKDQLTELDALKQSNADLSKANQEASGKYTQLETSLKEKQTSIEDLTKQLESANLQNLKVQVALENGVPYTMANRLVGADQEALTADAKQIAGMFTQQVAPMKSTEPNNVSDNPYMAMVNQLNNLDE</sequence>
<dbReference type="Proteomes" id="UP000070422">
    <property type="component" value="Unassembled WGS sequence"/>
</dbReference>
<feature type="coiled-coil region" evidence="1">
    <location>
        <begin position="30"/>
        <end position="92"/>
    </location>
</feature>
<dbReference type="PATRIC" id="fig|87541.4.peg.1553"/>
<evidence type="ECO:0000313" key="3">
    <source>
        <dbReference type="Proteomes" id="UP000070422"/>
    </source>
</evidence>
<dbReference type="EMBL" id="LSCQ01000086">
    <property type="protein sequence ID" value="KXB34064.1"/>
    <property type="molecule type" value="Genomic_DNA"/>
</dbReference>
<reference evidence="2 3" key="1">
    <citation type="submission" date="2016-01" db="EMBL/GenBank/DDBJ databases">
        <authorList>
            <person name="Oliw E.H."/>
        </authorList>
    </citation>
    <scope>NUCLEOTIDE SEQUENCE [LARGE SCALE GENOMIC DNA]</scope>
    <source>
        <strain evidence="2 3">KA00635</strain>
    </source>
</reference>
<dbReference type="RefSeq" id="WP_060937251.1">
    <property type="nucleotide sequence ID" value="NZ_JASOZP010000028.1"/>
</dbReference>
<dbReference type="AlphaFoldDB" id="A0A133XT00"/>
<dbReference type="OrthoDB" id="1727344at2"/>
<protein>
    <recommendedName>
        <fullName evidence="4">Phage minor structural protein GP20</fullName>
    </recommendedName>
</protein>
<evidence type="ECO:0000313" key="2">
    <source>
        <dbReference type="EMBL" id="KXB34064.1"/>
    </source>
</evidence>
<keyword evidence="1" id="KW-0175">Coiled coil</keyword>